<accession>E1QJB6</accession>
<feature type="chain" id="PRO_5003150395" description="DUF3450 domain-containing protein" evidence="2">
    <location>
        <begin position="22"/>
        <end position="258"/>
    </location>
</feature>
<keyword evidence="4" id="KW-1185">Reference proteome</keyword>
<dbReference type="eggNOG" id="COG2433">
    <property type="taxonomic scope" value="Bacteria"/>
</dbReference>
<dbReference type="KEGG" id="dbr:Deba_2297"/>
<sequence>MHKTLIIIAIACLVAAGAAWAQSGPTAQQVGQDAKTAVDTRVGTQKAYDSWADERAKLRDDAETLQRELELAERQCKKSEAYLAGQKAKVADLEGRLREIERIRAELEPYLDETMERLDKFVAADMPFLAKERHDRLASLKAKLDDYDASLALKASRVLEALYIEAQYGGTVEVKEEEMTLEGSAKGVRVLRLGRLGLYALGLDGRTAWRFDRPSGRWVREDDFARELGQAADMAARTRVISLVELPVGPAPAKEARP</sequence>
<evidence type="ECO:0000256" key="1">
    <source>
        <dbReference type="SAM" id="Coils"/>
    </source>
</evidence>
<name>E1QJB6_DESB2</name>
<evidence type="ECO:0008006" key="5">
    <source>
        <dbReference type="Google" id="ProtNLM"/>
    </source>
</evidence>
<dbReference type="Pfam" id="PF11932">
    <property type="entry name" value="DUF3450"/>
    <property type="match status" value="1"/>
</dbReference>
<dbReference type="EMBL" id="CP002085">
    <property type="protein sequence ID" value="ADK85659.1"/>
    <property type="molecule type" value="Genomic_DNA"/>
</dbReference>
<evidence type="ECO:0000313" key="3">
    <source>
        <dbReference type="EMBL" id="ADK85659.1"/>
    </source>
</evidence>
<dbReference type="STRING" id="644282.Deba_2297"/>
<evidence type="ECO:0000313" key="4">
    <source>
        <dbReference type="Proteomes" id="UP000009047"/>
    </source>
</evidence>
<reference evidence="3 4" key="1">
    <citation type="journal article" date="2010" name="Stand. Genomic Sci.">
        <title>Complete genome sequence of Desulfarculus baarsii type strain (2st14).</title>
        <authorList>
            <person name="Sun H."/>
            <person name="Spring S."/>
            <person name="Lapidus A."/>
            <person name="Davenport K."/>
            <person name="Del Rio T.G."/>
            <person name="Tice H."/>
            <person name="Nolan M."/>
            <person name="Copeland A."/>
            <person name="Cheng J.F."/>
            <person name="Lucas S."/>
            <person name="Tapia R."/>
            <person name="Goodwin L."/>
            <person name="Pitluck S."/>
            <person name="Ivanova N."/>
            <person name="Pagani I."/>
            <person name="Mavromatis K."/>
            <person name="Ovchinnikova G."/>
            <person name="Pati A."/>
            <person name="Chen A."/>
            <person name="Palaniappan K."/>
            <person name="Hauser L."/>
            <person name="Chang Y.J."/>
            <person name="Jeffries C.D."/>
            <person name="Detter J.C."/>
            <person name="Han C."/>
            <person name="Rohde M."/>
            <person name="Brambilla E."/>
            <person name="Goker M."/>
            <person name="Woyke T."/>
            <person name="Bristow J."/>
            <person name="Eisen J.A."/>
            <person name="Markowitz V."/>
            <person name="Hugenholtz P."/>
            <person name="Kyrpides N.C."/>
            <person name="Klenk H.P."/>
            <person name="Land M."/>
        </authorList>
    </citation>
    <scope>NUCLEOTIDE SEQUENCE [LARGE SCALE GENOMIC DNA]</scope>
    <source>
        <strain evidence="4">ATCC 33931 / DSM 2075 / LMG 7858 / VKM B-1802 / 2st14</strain>
    </source>
</reference>
<protein>
    <recommendedName>
        <fullName evidence="5">DUF3450 domain-containing protein</fullName>
    </recommendedName>
</protein>
<keyword evidence="1" id="KW-0175">Coiled coil</keyword>
<proteinExistence type="predicted"/>
<organism evidence="3 4">
    <name type="scientific">Desulfarculus baarsii (strain ATCC 33931 / DSM 2075 / LMG 7858 / VKM B-1802 / 2st14)</name>
    <dbReference type="NCBI Taxonomy" id="644282"/>
    <lineage>
        <taxon>Bacteria</taxon>
        <taxon>Pseudomonadati</taxon>
        <taxon>Thermodesulfobacteriota</taxon>
        <taxon>Desulfarculia</taxon>
        <taxon>Desulfarculales</taxon>
        <taxon>Desulfarculaceae</taxon>
        <taxon>Desulfarculus</taxon>
    </lineage>
</organism>
<gene>
    <name evidence="3" type="ordered locus">Deba_2297</name>
</gene>
<dbReference type="HOGENOM" id="CLU_085088_1_0_7"/>
<evidence type="ECO:0000256" key="2">
    <source>
        <dbReference type="SAM" id="SignalP"/>
    </source>
</evidence>
<dbReference type="AlphaFoldDB" id="E1QJB6"/>
<dbReference type="RefSeq" id="WP_013259098.1">
    <property type="nucleotide sequence ID" value="NC_014365.1"/>
</dbReference>
<dbReference type="OrthoDB" id="5880116at2"/>
<feature type="coiled-coil region" evidence="1">
    <location>
        <begin position="48"/>
        <end position="103"/>
    </location>
</feature>
<feature type="signal peptide" evidence="2">
    <location>
        <begin position="1"/>
        <end position="21"/>
    </location>
</feature>
<keyword evidence="2" id="KW-0732">Signal</keyword>
<dbReference type="InterPro" id="IPR016866">
    <property type="entry name" value="UCP028069"/>
</dbReference>
<dbReference type="Proteomes" id="UP000009047">
    <property type="component" value="Chromosome"/>
</dbReference>